<evidence type="ECO:0000313" key="1">
    <source>
        <dbReference type="EMBL" id="KIN98739.1"/>
    </source>
</evidence>
<proteinExistence type="predicted"/>
<dbReference type="AlphaFoldDB" id="A0A0C3NC74"/>
<keyword evidence="2" id="KW-1185">Reference proteome</keyword>
<dbReference type="EMBL" id="KN832012">
    <property type="protein sequence ID" value="KIN98739.1"/>
    <property type="molecule type" value="Genomic_DNA"/>
</dbReference>
<reference evidence="2" key="2">
    <citation type="submission" date="2015-01" db="EMBL/GenBank/DDBJ databases">
        <title>Evolutionary Origins and Diversification of the Mycorrhizal Mutualists.</title>
        <authorList>
            <consortium name="DOE Joint Genome Institute"/>
            <consortium name="Mycorrhizal Genomics Consortium"/>
            <person name="Kohler A."/>
            <person name="Kuo A."/>
            <person name="Nagy L.G."/>
            <person name="Floudas D."/>
            <person name="Copeland A."/>
            <person name="Barry K.W."/>
            <person name="Cichocki N."/>
            <person name="Veneault-Fourrey C."/>
            <person name="LaButti K."/>
            <person name="Lindquist E.A."/>
            <person name="Lipzen A."/>
            <person name="Lundell T."/>
            <person name="Morin E."/>
            <person name="Murat C."/>
            <person name="Riley R."/>
            <person name="Ohm R."/>
            <person name="Sun H."/>
            <person name="Tunlid A."/>
            <person name="Henrissat B."/>
            <person name="Grigoriev I.V."/>
            <person name="Hibbett D.S."/>
            <person name="Martin F."/>
        </authorList>
    </citation>
    <scope>NUCLEOTIDE SEQUENCE [LARGE SCALE GENOMIC DNA]</scope>
    <source>
        <strain evidence="2">Marx 270</strain>
    </source>
</reference>
<sequence length="101" mass="11199">MPGHTGEYTVFTCSRSRCRVGIEFEFTVVLLSDLEVVDSESESAMEFVMSATSNSSWSSSLMSSDKVLGSYCGWKDGRDSCRSQVGCWSVASVYKRDLRLV</sequence>
<accession>A0A0C3NC74</accession>
<dbReference type="Proteomes" id="UP000054217">
    <property type="component" value="Unassembled WGS sequence"/>
</dbReference>
<organism evidence="1 2">
    <name type="scientific">Pisolithus tinctorius Marx 270</name>
    <dbReference type="NCBI Taxonomy" id="870435"/>
    <lineage>
        <taxon>Eukaryota</taxon>
        <taxon>Fungi</taxon>
        <taxon>Dikarya</taxon>
        <taxon>Basidiomycota</taxon>
        <taxon>Agaricomycotina</taxon>
        <taxon>Agaricomycetes</taxon>
        <taxon>Agaricomycetidae</taxon>
        <taxon>Boletales</taxon>
        <taxon>Sclerodermatineae</taxon>
        <taxon>Pisolithaceae</taxon>
        <taxon>Pisolithus</taxon>
    </lineage>
</organism>
<reference evidence="1 2" key="1">
    <citation type="submission" date="2014-04" db="EMBL/GenBank/DDBJ databases">
        <authorList>
            <consortium name="DOE Joint Genome Institute"/>
            <person name="Kuo A."/>
            <person name="Kohler A."/>
            <person name="Costa M.D."/>
            <person name="Nagy L.G."/>
            <person name="Floudas D."/>
            <person name="Copeland A."/>
            <person name="Barry K.W."/>
            <person name="Cichocki N."/>
            <person name="Veneault-Fourrey C."/>
            <person name="LaButti K."/>
            <person name="Lindquist E.A."/>
            <person name="Lipzen A."/>
            <person name="Lundell T."/>
            <person name="Morin E."/>
            <person name="Murat C."/>
            <person name="Sun H."/>
            <person name="Tunlid A."/>
            <person name="Henrissat B."/>
            <person name="Grigoriev I.V."/>
            <person name="Hibbett D.S."/>
            <person name="Martin F."/>
            <person name="Nordberg H.P."/>
            <person name="Cantor M.N."/>
            <person name="Hua S.X."/>
        </authorList>
    </citation>
    <scope>NUCLEOTIDE SEQUENCE [LARGE SCALE GENOMIC DNA]</scope>
    <source>
        <strain evidence="1 2">Marx 270</strain>
    </source>
</reference>
<dbReference type="InParanoid" id="A0A0C3NC74"/>
<gene>
    <name evidence="1" type="ORF">M404DRAFT_827732</name>
</gene>
<dbReference type="HOGENOM" id="CLU_2292851_0_0_1"/>
<name>A0A0C3NC74_PISTI</name>
<evidence type="ECO:0000313" key="2">
    <source>
        <dbReference type="Proteomes" id="UP000054217"/>
    </source>
</evidence>
<protein>
    <submittedName>
        <fullName evidence="1">Uncharacterized protein</fullName>
    </submittedName>
</protein>